<comment type="caution">
    <text evidence="1">The sequence shown here is derived from an EMBL/GenBank/DDBJ whole genome shotgun (WGS) entry which is preliminary data.</text>
</comment>
<proteinExistence type="predicted"/>
<evidence type="ECO:0000313" key="1">
    <source>
        <dbReference type="EMBL" id="KAK6298833.1"/>
    </source>
</evidence>
<dbReference type="EMBL" id="JAGTTL010000029">
    <property type="protein sequence ID" value="KAK6298833.1"/>
    <property type="molecule type" value="Genomic_DNA"/>
</dbReference>
<reference evidence="1 2" key="1">
    <citation type="submission" date="2021-04" db="EMBL/GenBank/DDBJ databases">
        <authorList>
            <person name="De Guttry C."/>
            <person name="Zahm M."/>
            <person name="Klopp C."/>
            <person name="Cabau C."/>
            <person name="Louis A."/>
            <person name="Berthelot C."/>
            <person name="Parey E."/>
            <person name="Roest Crollius H."/>
            <person name="Montfort J."/>
            <person name="Robinson-Rechavi M."/>
            <person name="Bucao C."/>
            <person name="Bouchez O."/>
            <person name="Gislard M."/>
            <person name="Lluch J."/>
            <person name="Milhes M."/>
            <person name="Lampietro C."/>
            <person name="Lopez Roques C."/>
            <person name="Donnadieu C."/>
            <person name="Braasch I."/>
            <person name="Desvignes T."/>
            <person name="Postlethwait J."/>
            <person name="Bobe J."/>
            <person name="Wedekind C."/>
            <person name="Guiguen Y."/>
        </authorList>
    </citation>
    <scope>NUCLEOTIDE SEQUENCE [LARGE SCALE GENOMIC DNA]</scope>
    <source>
        <strain evidence="1">Cs_M1</strain>
        <tissue evidence="1">Blood</tissue>
    </source>
</reference>
<name>A0AAN8QIX6_9TELE</name>
<accession>A0AAN8QIX6</accession>
<dbReference type="AlphaFoldDB" id="A0AAN8QIX6"/>
<organism evidence="1 2">
    <name type="scientific">Coregonus suidteri</name>
    <dbReference type="NCBI Taxonomy" id="861788"/>
    <lineage>
        <taxon>Eukaryota</taxon>
        <taxon>Metazoa</taxon>
        <taxon>Chordata</taxon>
        <taxon>Craniata</taxon>
        <taxon>Vertebrata</taxon>
        <taxon>Euteleostomi</taxon>
        <taxon>Actinopterygii</taxon>
        <taxon>Neopterygii</taxon>
        <taxon>Teleostei</taxon>
        <taxon>Protacanthopterygii</taxon>
        <taxon>Salmoniformes</taxon>
        <taxon>Salmonidae</taxon>
        <taxon>Coregoninae</taxon>
        <taxon>Coregonus</taxon>
    </lineage>
</organism>
<gene>
    <name evidence="1" type="ORF">J4Q44_G00303430</name>
</gene>
<evidence type="ECO:0000313" key="2">
    <source>
        <dbReference type="Proteomes" id="UP001356427"/>
    </source>
</evidence>
<sequence>MEESLTAEHSCELLRDALEQLLDGSAVSNEGGSHLEASGRNVTDCSLDVVGDPFNEVAAVLVLYVQHLLVHLLHGHAPAEDCSHREVTAVTRVAGGHHVLRVKHLLSELWNRQGSVLLAAPAGEGGKAGHEEVETGEGHHVDCQFAQVSVELAGEAKAGGDPAHGRRHQVVEVSVGGRGEFEGTEADVVERLVVDTVGLVCVLYQLVD</sequence>
<keyword evidence="2" id="KW-1185">Reference proteome</keyword>
<dbReference type="Proteomes" id="UP001356427">
    <property type="component" value="Unassembled WGS sequence"/>
</dbReference>
<protein>
    <submittedName>
        <fullName evidence="1">Uncharacterized protein</fullName>
    </submittedName>
</protein>